<dbReference type="EMBL" id="MCGO01000091">
    <property type="protein sequence ID" value="ORY28927.1"/>
    <property type="molecule type" value="Genomic_DNA"/>
</dbReference>
<keyword evidence="16" id="KW-1185">Reference proteome</keyword>
<evidence type="ECO:0000256" key="14">
    <source>
        <dbReference type="SAM" id="Phobius"/>
    </source>
</evidence>
<protein>
    <recommendedName>
        <fullName evidence="4">Sugar transporter SWEET1</fullName>
    </recommendedName>
</protein>
<evidence type="ECO:0000256" key="7">
    <source>
        <dbReference type="ARBA" id="ARBA00022597"/>
    </source>
</evidence>
<dbReference type="Pfam" id="PF03083">
    <property type="entry name" value="MtN3_slv"/>
    <property type="match status" value="2"/>
</dbReference>
<feature type="transmembrane region" description="Helical" evidence="14">
    <location>
        <begin position="136"/>
        <end position="159"/>
    </location>
</feature>
<evidence type="ECO:0000256" key="3">
    <source>
        <dbReference type="ARBA" id="ARBA00007809"/>
    </source>
</evidence>
<feature type="transmembrane region" description="Helical" evidence="14">
    <location>
        <begin position="196"/>
        <end position="218"/>
    </location>
</feature>
<keyword evidence="7" id="KW-0762">Sugar transport</keyword>
<organism evidence="15 16">
    <name type="scientific">Rhizoclosmatium globosum</name>
    <dbReference type="NCBI Taxonomy" id="329046"/>
    <lineage>
        <taxon>Eukaryota</taxon>
        <taxon>Fungi</taxon>
        <taxon>Fungi incertae sedis</taxon>
        <taxon>Chytridiomycota</taxon>
        <taxon>Chytridiomycota incertae sedis</taxon>
        <taxon>Chytridiomycetes</taxon>
        <taxon>Chytridiales</taxon>
        <taxon>Chytriomycetaceae</taxon>
        <taxon>Rhizoclosmatium</taxon>
    </lineage>
</organism>
<dbReference type="FunFam" id="1.20.1280.290:FF:000007">
    <property type="entry name" value="Bidirectional sugar transporter SWEET7"/>
    <property type="match status" value="1"/>
</dbReference>
<feature type="transmembrane region" description="Helical" evidence="14">
    <location>
        <begin position="15"/>
        <end position="34"/>
    </location>
</feature>
<comment type="caution">
    <text evidence="15">The sequence shown here is derived from an EMBL/GenBank/DDBJ whole genome shotgun (WGS) entry which is preliminary data.</text>
</comment>
<evidence type="ECO:0000256" key="10">
    <source>
        <dbReference type="ARBA" id="ARBA00022989"/>
    </source>
</evidence>
<feature type="transmembrane region" description="Helical" evidence="14">
    <location>
        <begin position="171"/>
        <end position="190"/>
    </location>
</feature>
<sequence length="258" mass="27602">MGISETCSGSTACTIVLQYVIPSLGAIASCCLCISPLPTVNRCVLDRKTGSTNTLPYALCAANSLVWITYSWYIKDYFVFSPNVFGYLASLYFTLVLLPISPPEKQGTTIKALLGLSGFVLISVGVLVIADVERETGLVVMGVIANLVLIIFYASPLAVCWKVIKERDSSALDALLTLATAINCILWSAYGIALGNYFIAVPNGLGLVFSLFQGFLIWRYGRAKQDVEGGGAYTPAASGLLPRADDDDSVKGEMLQAK</sequence>
<evidence type="ECO:0000313" key="15">
    <source>
        <dbReference type="EMBL" id="ORY28927.1"/>
    </source>
</evidence>
<comment type="subcellular location">
    <subcellularLocation>
        <location evidence="1">Cell membrane</location>
        <topology evidence="1">Multi-pass membrane protein</topology>
    </subcellularLocation>
    <subcellularLocation>
        <location evidence="2">Golgi apparatus membrane</location>
        <topology evidence="2">Multi-pass membrane protein</topology>
    </subcellularLocation>
</comment>
<feature type="transmembrane region" description="Helical" evidence="14">
    <location>
        <begin position="55"/>
        <end position="74"/>
    </location>
</feature>
<dbReference type="GO" id="GO:0000139">
    <property type="term" value="C:Golgi membrane"/>
    <property type="evidence" value="ECO:0007669"/>
    <property type="project" value="UniProtKB-SubCell"/>
</dbReference>
<evidence type="ECO:0000256" key="9">
    <source>
        <dbReference type="ARBA" id="ARBA00022737"/>
    </source>
</evidence>
<keyword evidence="11" id="KW-0333">Golgi apparatus</keyword>
<dbReference type="AlphaFoldDB" id="A0A1Y2B359"/>
<feature type="transmembrane region" description="Helical" evidence="14">
    <location>
        <begin position="112"/>
        <end position="130"/>
    </location>
</feature>
<dbReference type="GO" id="GO:0051119">
    <property type="term" value="F:sugar transmembrane transporter activity"/>
    <property type="evidence" value="ECO:0007669"/>
    <property type="project" value="InterPro"/>
</dbReference>
<evidence type="ECO:0000256" key="11">
    <source>
        <dbReference type="ARBA" id="ARBA00023034"/>
    </source>
</evidence>
<keyword evidence="10 14" id="KW-1133">Transmembrane helix</keyword>
<accession>A0A1Y2B359</accession>
<dbReference type="Proteomes" id="UP000193642">
    <property type="component" value="Unassembled WGS sequence"/>
</dbReference>
<comment type="similarity">
    <text evidence="3">Belongs to the SWEET sugar transporter family.</text>
</comment>
<dbReference type="PANTHER" id="PTHR10791">
    <property type="entry name" value="RAG1-ACTIVATING PROTEIN 1"/>
    <property type="match status" value="1"/>
</dbReference>
<keyword evidence="8 14" id="KW-0812">Transmembrane</keyword>
<dbReference type="FunFam" id="1.20.1280.290:FF:000004">
    <property type="entry name" value="Sugar transporter SWEET"/>
    <property type="match status" value="1"/>
</dbReference>
<keyword evidence="6" id="KW-1003">Cell membrane</keyword>
<evidence type="ECO:0000256" key="2">
    <source>
        <dbReference type="ARBA" id="ARBA00004653"/>
    </source>
</evidence>
<dbReference type="InterPro" id="IPR047664">
    <property type="entry name" value="SWEET"/>
</dbReference>
<evidence type="ECO:0000256" key="13">
    <source>
        <dbReference type="SAM" id="MobiDB-lite"/>
    </source>
</evidence>
<evidence type="ECO:0000256" key="8">
    <source>
        <dbReference type="ARBA" id="ARBA00022692"/>
    </source>
</evidence>
<dbReference type="PANTHER" id="PTHR10791:SF224">
    <property type="entry name" value="SUGAR TRANSPORTER SWEET"/>
    <property type="match status" value="1"/>
</dbReference>
<proteinExistence type="inferred from homology"/>
<keyword evidence="12 14" id="KW-0472">Membrane</keyword>
<gene>
    <name evidence="15" type="ORF">BCR33DRAFT_703951</name>
</gene>
<evidence type="ECO:0000256" key="6">
    <source>
        <dbReference type="ARBA" id="ARBA00022475"/>
    </source>
</evidence>
<evidence type="ECO:0000256" key="12">
    <source>
        <dbReference type="ARBA" id="ARBA00023136"/>
    </source>
</evidence>
<evidence type="ECO:0000313" key="16">
    <source>
        <dbReference type="Proteomes" id="UP000193642"/>
    </source>
</evidence>
<dbReference type="Gene3D" id="1.20.1280.290">
    <property type="match status" value="2"/>
</dbReference>
<dbReference type="GO" id="GO:0005886">
    <property type="term" value="C:plasma membrane"/>
    <property type="evidence" value="ECO:0007669"/>
    <property type="project" value="UniProtKB-SubCell"/>
</dbReference>
<dbReference type="OrthoDB" id="409725at2759"/>
<feature type="region of interest" description="Disordered" evidence="13">
    <location>
        <begin position="238"/>
        <end position="258"/>
    </location>
</feature>
<evidence type="ECO:0000256" key="5">
    <source>
        <dbReference type="ARBA" id="ARBA00022448"/>
    </source>
</evidence>
<name>A0A1Y2B359_9FUNG</name>
<keyword evidence="9" id="KW-0677">Repeat</keyword>
<evidence type="ECO:0000256" key="1">
    <source>
        <dbReference type="ARBA" id="ARBA00004651"/>
    </source>
</evidence>
<evidence type="ECO:0000256" key="4">
    <source>
        <dbReference type="ARBA" id="ARBA00021741"/>
    </source>
</evidence>
<reference evidence="15 16" key="1">
    <citation type="submission" date="2016-07" db="EMBL/GenBank/DDBJ databases">
        <title>Pervasive Adenine N6-methylation of Active Genes in Fungi.</title>
        <authorList>
            <consortium name="DOE Joint Genome Institute"/>
            <person name="Mondo S.J."/>
            <person name="Dannebaum R.O."/>
            <person name="Kuo R.C."/>
            <person name="Labutti K."/>
            <person name="Haridas S."/>
            <person name="Kuo A."/>
            <person name="Salamov A."/>
            <person name="Ahrendt S.R."/>
            <person name="Lipzen A."/>
            <person name="Sullivan W."/>
            <person name="Andreopoulos W.B."/>
            <person name="Clum A."/>
            <person name="Lindquist E."/>
            <person name="Daum C."/>
            <person name="Ramamoorthy G.K."/>
            <person name="Gryganskyi A."/>
            <person name="Culley D."/>
            <person name="Magnuson J.K."/>
            <person name="James T.Y."/>
            <person name="O'Malley M.A."/>
            <person name="Stajich J.E."/>
            <person name="Spatafora J.W."/>
            <person name="Visel A."/>
            <person name="Grigoriev I.V."/>
        </authorList>
    </citation>
    <scope>NUCLEOTIDE SEQUENCE [LARGE SCALE GENOMIC DNA]</scope>
    <source>
        <strain evidence="15 16">JEL800</strain>
    </source>
</reference>
<feature type="transmembrane region" description="Helical" evidence="14">
    <location>
        <begin position="80"/>
        <end position="100"/>
    </location>
</feature>
<dbReference type="InterPro" id="IPR004316">
    <property type="entry name" value="SWEET_rpt"/>
</dbReference>
<keyword evidence="5" id="KW-0813">Transport</keyword>